<name>A0ABW2AD80_9MICO</name>
<evidence type="ECO:0000256" key="1">
    <source>
        <dbReference type="ARBA" id="ARBA00009108"/>
    </source>
</evidence>
<dbReference type="RefSeq" id="WP_382399229.1">
    <property type="nucleotide sequence ID" value="NZ_JBHSWH010000001.1"/>
</dbReference>
<dbReference type="PANTHER" id="PTHR37313">
    <property type="entry name" value="UPF0749 PROTEIN RV1825"/>
    <property type="match status" value="1"/>
</dbReference>
<comment type="similarity">
    <text evidence="1">Belongs to the UPF0749 family.</text>
</comment>
<sequence>MWRPSAVLKAPRSRWTYAVPAIGVAAGLLFGVSATTSQGSDLRPGTRDLVQVVQDGNRRVAGQAADVAGLQSDVKRLGIRDAPGSSKLRSTQSTADAYAGDAGLTKATGKVVTVSLNDSTRDPSTLPQGANLDWLVVHQQDVQAVVNALWAGGASAMMLMDQRVISTSAVRCVGNTLLLQGRVYSPPFVIKAMGDPATLRKALNDSPAVQNYQAYVPLAGLGYDVQTSDKETFPAYQGALDLKYAKVGK</sequence>
<dbReference type="InterPro" id="IPR010273">
    <property type="entry name" value="DUF881"/>
</dbReference>
<reference evidence="3" key="1">
    <citation type="journal article" date="2019" name="Int. J. Syst. Evol. Microbiol.">
        <title>The Global Catalogue of Microorganisms (GCM) 10K type strain sequencing project: providing services to taxonomists for standard genome sequencing and annotation.</title>
        <authorList>
            <consortium name="The Broad Institute Genomics Platform"/>
            <consortium name="The Broad Institute Genome Sequencing Center for Infectious Disease"/>
            <person name="Wu L."/>
            <person name="Ma J."/>
        </authorList>
    </citation>
    <scope>NUCLEOTIDE SEQUENCE [LARGE SCALE GENOMIC DNA]</scope>
    <source>
        <strain evidence="3">CCUG 58127</strain>
    </source>
</reference>
<evidence type="ECO:0000313" key="2">
    <source>
        <dbReference type="EMBL" id="MFC6704731.1"/>
    </source>
</evidence>
<gene>
    <name evidence="2" type="ORF">ACFQDH_05490</name>
</gene>
<proteinExistence type="inferred from homology"/>
<dbReference type="Pfam" id="PF05949">
    <property type="entry name" value="DUF881"/>
    <property type="match status" value="1"/>
</dbReference>
<dbReference type="EMBL" id="JBHSWH010000001">
    <property type="protein sequence ID" value="MFC6704731.1"/>
    <property type="molecule type" value="Genomic_DNA"/>
</dbReference>
<dbReference type="Proteomes" id="UP001596298">
    <property type="component" value="Unassembled WGS sequence"/>
</dbReference>
<accession>A0ABW2AD80</accession>
<keyword evidence="3" id="KW-1185">Reference proteome</keyword>
<comment type="caution">
    <text evidence="2">The sequence shown here is derived from an EMBL/GenBank/DDBJ whole genome shotgun (WGS) entry which is preliminary data.</text>
</comment>
<protein>
    <submittedName>
        <fullName evidence="2">DUF881 domain-containing protein</fullName>
    </submittedName>
</protein>
<dbReference type="PANTHER" id="PTHR37313:SF4">
    <property type="entry name" value="CONSERVED MEMBRANE PROTEIN-RELATED"/>
    <property type="match status" value="1"/>
</dbReference>
<organism evidence="2 3">
    <name type="scientific">Flexivirga alba</name>
    <dbReference type="NCBI Taxonomy" id="702742"/>
    <lineage>
        <taxon>Bacteria</taxon>
        <taxon>Bacillati</taxon>
        <taxon>Actinomycetota</taxon>
        <taxon>Actinomycetes</taxon>
        <taxon>Micrococcales</taxon>
        <taxon>Dermacoccaceae</taxon>
        <taxon>Flexivirga</taxon>
    </lineage>
</organism>
<dbReference type="Gene3D" id="3.30.70.1880">
    <property type="entry name" value="Protein of unknown function DUF881"/>
    <property type="match status" value="1"/>
</dbReference>
<evidence type="ECO:0000313" key="3">
    <source>
        <dbReference type="Proteomes" id="UP001596298"/>
    </source>
</evidence>